<organism evidence="1 2">
    <name type="scientific">Ficus carica</name>
    <name type="common">Common fig</name>
    <dbReference type="NCBI Taxonomy" id="3494"/>
    <lineage>
        <taxon>Eukaryota</taxon>
        <taxon>Viridiplantae</taxon>
        <taxon>Streptophyta</taxon>
        <taxon>Embryophyta</taxon>
        <taxon>Tracheophyta</taxon>
        <taxon>Spermatophyta</taxon>
        <taxon>Magnoliopsida</taxon>
        <taxon>eudicotyledons</taxon>
        <taxon>Gunneridae</taxon>
        <taxon>Pentapetalae</taxon>
        <taxon>rosids</taxon>
        <taxon>fabids</taxon>
        <taxon>Rosales</taxon>
        <taxon>Moraceae</taxon>
        <taxon>Ficeae</taxon>
        <taxon>Ficus</taxon>
    </lineage>
</organism>
<comment type="caution">
    <text evidence="1">The sequence shown here is derived from an EMBL/GenBank/DDBJ whole genome shotgun (WGS) entry which is preliminary data.</text>
</comment>
<gene>
    <name evidence="1" type="ORF">TIFTF001_019848</name>
</gene>
<protein>
    <submittedName>
        <fullName evidence="1">Uncharacterized protein</fullName>
    </submittedName>
</protein>
<keyword evidence="2" id="KW-1185">Reference proteome</keyword>
<reference evidence="1" key="1">
    <citation type="submission" date="2023-07" db="EMBL/GenBank/DDBJ databases">
        <title>draft genome sequence of fig (Ficus carica).</title>
        <authorList>
            <person name="Takahashi T."/>
            <person name="Nishimura K."/>
        </authorList>
    </citation>
    <scope>NUCLEOTIDE SEQUENCE</scope>
</reference>
<proteinExistence type="predicted"/>
<dbReference type="AlphaFoldDB" id="A0AA88A7E1"/>
<sequence>MCIGEHEPSQEGSVLRKALMESRSRIQKSQMVTTGKVAKWPPIIDNVQN</sequence>
<dbReference type="EMBL" id="BTGU01000034">
    <property type="protein sequence ID" value="GMN50684.1"/>
    <property type="molecule type" value="Genomic_DNA"/>
</dbReference>
<accession>A0AA88A7E1</accession>
<name>A0AA88A7E1_FICCA</name>
<evidence type="ECO:0000313" key="1">
    <source>
        <dbReference type="EMBL" id="GMN50684.1"/>
    </source>
</evidence>
<dbReference type="Proteomes" id="UP001187192">
    <property type="component" value="Unassembled WGS sequence"/>
</dbReference>
<evidence type="ECO:0000313" key="2">
    <source>
        <dbReference type="Proteomes" id="UP001187192"/>
    </source>
</evidence>